<dbReference type="SUPFAM" id="SSF49764">
    <property type="entry name" value="HSP20-like chaperones"/>
    <property type="match status" value="1"/>
</dbReference>
<reference evidence="7" key="1">
    <citation type="submission" date="2016-10" db="EMBL/GenBank/DDBJ databases">
        <authorList>
            <person name="Varghese N."/>
        </authorList>
    </citation>
    <scope>NUCLEOTIDE SEQUENCE [LARGE SCALE GENOMIC DNA]</scope>
    <source>
        <strain evidence="7">HL 19</strain>
    </source>
</reference>
<sequence length="165" mass="18809">MAEEQKQGQEVQRSPSRGMTPFDEMERMFEELMPRGWMRPFAGGFPGRMSELAPFEGRTPRVDVQDRESDILVRAELPGVKKDDLDVSLSENTVTIKATTRQEKEEGEKEGDYYRREISSGSFARTVALPGDVDGDNAKAQFEDGILELTLPKREQAKRRRIKVE</sequence>
<evidence type="ECO:0000256" key="2">
    <source>
        <dbReference type="RuleBase" id="RU003616"/>
    </source>
</evidence>
<dbReference type="PANTHER" id="PTHR11527">
    <property type="entry name" value="HEAT-SHOCK PROTEIN 20 FAMILY MEMBER"/>
    <property type="match status" value="1"/>
</dbReference>
<organism evidence="6 7">
    <name type="scientific">Thiohalorhabdus denitrificans</name>
    <dbReference type="NCBI Taxonomy" id="381306"/>
    <lineage>
        <taxon>Bacteria</taxon>
        <taxon>Pseudomonadati</taxon>
        <taxon>Pseudomonadota</taxon>
        <taxon>Gammaproteobacteria</taxon>
        <taxon>Thiohalorhabdales</taxon>
        <taxon>Thiohalorhabdaceae</taxon>
        <taxon>Thiohalorhabdus</taxon>
    </lineage>
</organism>
<dbReference type="InterPro" id="IPR031107">
    <property type="entry name" value="Small_HSP"/>
</dbReference>
<dbReference type="RefSeq" id="WP_054965080.1">
    <property type="nucleotide sequence ID" value="NZ_FMUN01000004.1"/>
</dbReference>
<feature type="compositionally biased region" description="Polar residues" evidence="3">
    <location>
        <begin position="8"/>
        <end position="17"/>
    </location>
</feature>
<dbReference type="AlphaFoldDB" id="A0A0P9EG67"/>
<dbReference type="Gene3D" id="2.60.40.790">
    <property type="match status" value="1"/>
</dbReference>
<evidence type="ECO:0000256" key="1">
    <source>
        <dbReference type="PROSITE-ProRule" id="PRU00285"/>
    </source>
</evidence>
<dbReference type="InterPro" id="IPR002068">
    <property type="entry name" value="A-crystallin/Hsp20_dom"/>
</dbReference>
<keyword evidence="6" id="KW-0346">Stress response</keyword>
<proteinExistence type="inferred from homology"/>
<evidence type="ECO:0000313" key="6">
    <source>
        <dbReference type="EMBL" id="SCY29411.1"/>
    </source>
</evidence>
<gene>
    <name evidence="6" type="ORF">SAMN05661077_1740</name>
</gene>
<dbReference type="STRING" id="381306.AN478_02700"/>
<evidence type="ECO:0000313" key="7">
    <source>
        <dbReference type="Proteomes" id="UP000183104"/>
    </source>
</evidence>
<dbReference type="CDD" id="cd06464">
    <property type="entry name" value="ACD_sHsps-like"/>
    <property type="match status" value="1"/>
</dbReference>
<protein>
    <submittedName>
        <fullName evidence="6">Heat shock protein Hsp20</fullName>
    </submittedName>
</protein>
<dbReference type="PROSITE" id="PS01031">
    <property type="entry name" value="SHSP"/>
    <property type="match status" value="1"/>
</dbReference>
<feature type="region of interest" description="Disordered" evidence="3">
    <location>
        <begin position="1"/>
        <end position="23"/>
    </location>
</feature>
<evidence type="ECO:0000259" key="4">
    <source>
        <dbReference type="PROSITE" id="PS01031"/>
    </source>
</evidence>
<dbReference type="PROSITE" id="PS51203">
    <property type="entry name" value="CS"/>
    <property type="match status" value="1"/>
</dbReference>
<feature type="domain" description="SHSP" evidence="4">
    <location>
        <begin position="53"/>
        <end position="165"/>
    </location>
</feature>
<comment type="similarity">
    <text evidence="1 2">Belongs to the small heat shock protein (HSP20) family.</text>
</comment>
<dbReference type="EMBL" id="FMUN01000004">
    <property type="protein sequence ID" value="SCY29411.1"/>
    <property type="molecule type" value="Genomic_DNA"/>
</dbReference>
<feature type="domain" description="CS" evidence="5">
    <location>
        <begin position="57"/>
        <end position="165"/>
    </location>
</feature>
<name>A0A0P9EG67_9GAMM</name>
<dbReference type="OrthoDB" id="9792695at2"/>
<dbReference type="Pfam" id="PF00011">
    <property type="entry name" value="HSP20"/>
    <property type="match status" value="1"/>
</dbReference>
<dbReference type="InterPro" id="IPR008978">
    <property type="entry name" value="HSP20-like_chaperone"/>
</dbReference>
<evidence type="ECO:0000259" key="5">
    <source>
        <dbReference type="PROSITE" id="PS51203"/>
    </source>
</evidence>
<dbReference type="Proteomes" id="UP000183104">
    <property type="component" value="Unassembled WGS sequence"/>
</dbReference>
<evidence type="ECO:0000256" key="3">
    <source>
        <dbReference type="SAM" id="MobiDB-lite"/>
    </source>
</evidence>
<dbReference type="InterPro" id="IPR007052">
    <property type="entry name" value="CS_dom"/>
</dbReference>
<keyword evidence="7" id="KW-1185">Reference proteome</keyword>
<accession>A0A0P9EG67</accession>